<evidence type="ECO:0000259" key="10">
    <source>
        <dbReference type="Pfam" id="PF04963"/>
    </source>
</evidence>
<dbReference type="PROSITE" id="PS00717">
    <property type="entry name" value="SIGMA54_1"/>
    <property type="match status" value="1"/>
</dbReference>
<feature type="domain" description="RNA polymerase sigma factor 54 DNA-binding" evidence="9">
    <location>
        <begin position="274"/>
        <end position="430"/>
    </location>
</feature>
<keyword evidence="2" id="KW-0240">DNA-directed RNA polymerase</keyword>
<dbReference type="RefSeq" id="WP_262581130.1">
    <property type="nucleotide sequence ID" value="NZ_JAOQJV010000004.1"/>
</dbReference>
<reference evidence="11 12" key="1">
    <citation type="journal article" date="2021" name="ISME Commun">
        <title>Automated analysis of genomic sequences facilitates high-throughput and comprehensive description of bacteria.</title>
        <authorList>
            <person name="Hitch T.C.A."/>
        </authorList>
    </citation>
    <scope>NUCLEOTIDE SEQUENCE [LARGE SCALE GENOMIC DNA]</scope>
    <source>
        <strain evidence="11 12">Sanger_02</strain>
    </source>
</reference>
<keyword evidence="12" id="KW-1185">Reference proteome</keyword>
<evidence type="ECO:0000313" key="11">
    <source>
        <dbReference type="EMBL" id="MCU6699563.1"/>
    </source>
</evidence>
<feature type="domain" description="RNA polymerase sigma factor 54 core-binding" evidence="10">
    <location>
        <begin position="81"/>
        <end position="260"/>
    </location>
</feature>
<dbReference type="Proteomes" id="UP001207605">
    <property type="component" value="Unassembled WGS sequence"/>
</dbReference>
<keyword evidence="5" id="KW-0805">Transcription regulation</keyword>
<keyword evidence="8" id="KW-0804">Transcription</keyword>
<evidence type="ECO:0000313" key="12">
    <source>
        <dbReference type="Proteomes" id="UP001207605"/>
    </source>
</evidence>
<dbReference type="InterPro" id="IPR038709">
    <property type="entry name" value="RpoN_core-bd_sf"/>
</dbReference>
<dbReference type="Pfam" id="PF04552">
    <property type="entry name" value="Sigma54_DBD"/>
    <property type="match status" value="1"/>
</dbReference>
<dbReference type="Pfam" id="PF04963">
    <property type="entry name" value="Sigma54_CBD"/>
    <property type="match status" value="1"/>
</dbReference>
<evidence type="ECO:0000256" key="8">
    <source>
        <dbReference type="ARBA" id="ARBA00023163"/>
    </source>
</evidence>
<dbReference type="Gene3D" id="1.10.10.1330">
    <property type="entry name" value="RNA polymerase sigma-54 factor, core-binding domain"/>
    <property type="match status" value="1"/>
</dbReference>
<dbReference type="PANTHER" id="PTHR32248">
    <property type="entry name" value="RNA POLYMERASE SIGMA-54 FACTOR"/>
    <property type="match status" value="1"/>
</dbReference>
<evidence type="ECO:0000259" key="9">
    <source>
        <dbReference type="Pfam" id="PF04552"/>
    </source>
</evidence>
<keyword evidence="3" id="KW-0808">Transferase</keyword>
<evidence type="ECO:0000256" key="5">
    <source>
        <dbReference type="ARBA" id="ARBA00023015"/>
    </source>
</evidence>
<sequence length="434" mass="49705">MEQGFIFSQKQQLIFSQKQIQSLKLLAMDNYELSTFLQEEYNENPLLDVKNSDSAVSRPFSKASVTSDETFQPEIRALDNNYLVDFIMNQIHYSEFSTLELKIMKLMILLMDDKGFFPYTPEDLMELYHIPAESSAKCLGILQTLEPSGIFQPDIAHYLLYQLHINGIENQSYTRLILNHLDDIASGNLRTIADDLAISVPEVRQMIRLVKLLPPPPLTGIGDSTNEYIIPDIIVEKSENNWNISLNDNWIENYSLNDYYIHMMQISTDALLKDYFEKKYKRVHFIFQQIEQRRNTILAISNSVVQRQEAFFNGTAPLHPMTMSDVADELNLSVSTISRGIKNKYIQYPNGIVPLKSLFSTGLSQTGNEEISCSQVTLLLHQLIQHENKAKPFSDQALTNALIQKGIHISRRTVTKYRTLANIPNASERKATLI</sequence>
<dbReference type="Gene3D" id="1.10.10.60">
    <property type="entry name" value="Homeodomain-like"/>
    <property type="match status" value="1"/>
</dbReference>
<comment type="caution">
    <text evidence="11">The sequence shown here is derived from an EMBL/GenBank/DDBJ whole genome shotgun (WGS) entry which is preliminary data.</text>
</comment>
<gene>
    <name evidence="11" type="primary">rpoN</name>
    <name evidence="11" type="ORF">OCV65_04845</name>
</gene>
<dbReference type="PRINTS" id="PR00045">
    <property type="entry name" value="SIGMA54FCT"/>
</dbReference>
<keyword evidence="7" id="KW-0238">DNA-binding</keyword>
<comment type="similarity">
    <text evidence="1">Belongs to the sigma-54 factor family.</text>
</comment>
<dbReference type="InterPro" id="IPR007634">
    <property type="entry name" value="RNA_pol_sigma_54_DNA-bd"/>
</dbReference>
<keyword evidence="4" id="KW-0548">Nucleotidyltransferase</keyword>
<dbReference type="PANTHER" id="PTHR32248:SF4">
    <property type="entry name" value="RNA POLYMERASE SIGMA-54 FACTOR"/>
    <property type="match status" value="1"/>
</dbReference>
<dbReference type="NCBIfam" id="TIGR02395">
    <property type="entry name" value="rpoN_sigma"/>
    <property type="match status" value="1"/>
</dbReference>
<evidence type="ECO:0000256" key="1">
    <source>
        <dbReference type="ARBA" id="ARBA00008798"/>
    </source>
</evidence>
<evidence type="ECO:0000256" key="7">
    <source>
        <dbReference type="ARBA" id="ARBA00023125"/>
    </source>
</evidence>
<organism evidence="11 12">
    <name type="scientific">Dorea ammoniilytica</name>
    <dbReference type="NCBI Taxonomy" id="2981788"/>
    <lineage>
        <taxon>Bacteria</taxon>
        <taxon>Bacillati</taxon>
        <taxon>Bacillota</taxon>
        <taxon>Clostridia</taxon>
        <taxon>Lachnospirales</taxon>
        <taxon>Lachnospiraceae</taxon>
        <taxon>Dorea</taxon>
    </lineage>
</organism>
<protein>
    <submittedName>
        <fullName evidence="11">RNA polymerase factor sigma-54</fullName>
    </submittedName>
</protein>
<evidence type="ECO:0000256" key="6">
    <source>
        <dbReference type="ARBA" id="ARBA00023082"/>
    </source>
</evidence>
<dbReference type="EMBL" id="JAOQJV010000004">
    <property type="protein sequence ID" value="MCU6699563.1"/>
    <property type="molecule type" value="Genomic_DNA"/>
</dbReference>
<dbReference type="PROSITE" id="PS50044">
    <property type="entry name" value="SIGMA54_3"/>
    <property type="match status" value="1"/>
</dbReference>
<dbReference type="InterPro" id="IPR007046">
    <property type="entry name" value="RNA_pol_sigma_54_core-bd"/>
</dbReference>
<evidence type="ECO:0000256" key="4">
    <source>
        <dbReference type="ARBA" id="ARBA00022695"/>
    </source>
</evidence>
<name>A0ABT2S4V8_9FIRM</name>
<dbReference type="Pfam" id="PF00309">
    <property type="entry name" value="Sigma54_AID"/>
    <property type="match status" value="1"/>
</dbReference>
<evidence type="ECO:0000256" key="3">
    <source>
        <dbReference type="ARBA" id="ARBA00022679"/>
    </source>
</evidence>
<dbReference type="InterPro" id="IPR000394">
    <property type="entry name" value="RNA_pol_sigma_54"/>
</dbReference>
<evidence type="ECO:0000256" key="2">
    <source>
        <dbReference type="ARBA" id="ARBA00022478"/>
    </source>
</evidence>
<dbReference type="PROSITE" id="PS00718">
    <property type="entry name" value="SIGMA54_2"/>
    <property type="match status" value="1"/>
</dbReference>
<keyword evidence="6" id="KW-0731">Sigma factor</keyword>
<proteinExistence type="inferred from homology"/>
<accession>A0ABT2S4V8</accession>
<dbReference type="PIRSF" id="PIRSF000774">
    <property type="entry name" value="RpoN"/>
    <property type="match status" value="1"/>
</dbReference>